<reference evidence="1" key="1">
    <citation type="submission" date="2022-03" db="EMBL/GenBank/DDBJ databases">
        <authorList>
            <person name="Brunel B."/>
        </authorList>
    </citation>
    <scope>NUCLEOTIDE SEQUENCE</scope>
    <source>
        <strain evidence="1">STM4922sample</strain>
    </source>
</reference>
<organism evidence="1 2">
    <name type="scientific">Mesorhizobium ventifaucium</name>
    <dbReference type="NCBI Taxonomy" id="666020"/>
    <lineage>
        <taxon>Bacteria</taxon>
        <taxon>Pseudomonadati</taxon>
        <taxon>Pseudomonadota</taxon>
        <taxon>Alphaproteobacteria</taxon>
        <taxon>Hyphomicrobiales</taxon>
        <taxon>Phyllobacteriaceae</taxon>
        <taxon>Mesorhizobium</taxon>
    </lineage>
</organism>
<sequence length="70" mass="7423">MAPTGWCLFGKAVPETTASHTLQKQAGRLAGPVDVMVDLAAAPHRPAGHFSPYSDGEKWLTAPLALVLLR</sequence>
<comment type="caution">
    <text evidence="1">The sequence shown here is derived from an EMBL/GenBank/DDBJ whole genome shotgun (WGS) entry which is preliminary data.</text>
</comment>
<name>A0ABN8K9G5_9HYPH</name>
<gene>
    <name evidence="1" type="ORF">MES4922_60005</name>
</gene>
<dbReference type="Proteomes" id="UP001152604">
    <property type="component" value="Unassembled WGS sequence"/>
</dbReference>
<evidence type="ECO:0000313" key="2">
    <source>
        <dbReference type="Proteomes" id="UP001152604"/>
    </source>
</evidence>
<evidence type="ECO:0000313" key="1">
    <source>
        <dbReference type="EMBL" id="CAH2406929.1"/>
    </source>
</evidence>
<dbReference type="EMBL" id="CAKXZS010000056">
    <property type="protein sequence ID" value="CAH2406929.1"/>
    <property type="molecule type" value="Genomic_DNA"/>
</dbReference>
<protein>
    <submittedName>
        <fullName evidence="1">Uncharacterized protein</fullName>
    </submittedName>
</protein>
<proteinExistence type="predicted"/>
<accession>A0ABN8K9G5</accession>
<keyword evidence="2" id="KW-1185">Reference proteome</keyword>